<evidence type="ECO:0000259" key="3">
    <source>
        <dbReference type="PROSITE" id="PS50927"/>
    </source>
</evidence>
<dbReference type="PROSITE" id="PS50927">
    <property type="entry name" value="BULB_LECTIN"/>
    <property type="match status" value="2"/>
</dbReference>
<dbReference type="AlphaFoldDB" id="A0A835LPB8"/>
<dbReference type="PANTHER" id="PTHR47976">
    <property type="entry name" value="G-TYPE LECTIN S-RECEPTOR-LIKE SERINE/THREONINE-PROTEIN KINASE SD2-5"/>
    <property type="match status" value="1"/>
</dbReference>
<dbReference type="SUPFAM" id="SSF51110">
    <property type="entry name" value="alpha-D-mannose-specific plant lectins"/>
    <property type="match status" value="2"/>
</dbReference>
<name>A0A835LPB8_9MAGN</name>
<dbReference type="EMBL" id="JADFTS010000006">
    <property type="protein sequence ID" value="KAF9599887.1"/>
    <property type="molecule type" value="Genomic_DNA"/>
</dbReference>
<dbReference type="Gene3D" id="2.90.10.10">
    <property type="entry name" value="Bulb-type lectin domain"/>
    <property type="match status" value="2"/>
</dbReference>
<protein>
    <recommendedName>
        <fullName evidence="3">Bulb-type lectin domain-containing protein</fullName>
    </recommendedName>
</protein>
<evidence type="ECO:0000313" key="5">
    <source>
        <dbReference type="Proteomes" id="UP000631114"/>
    </source>
</evidence>
<feature type="domain" description="Bulb-type lectin" evidence="3">
    <location>
        <begin position="30"/>
        <end position="148"/>
    </location>
</feature>
<dbReference type="InterPro" id="IPR036426">
    <property type="entry name" value="Bulb-type_lectin_dom_sf"/>
</dbReference>
<dbReference type="PANTHER" id="PTHR47976:SF27">
    <property type="entry name" value="RECEPTOR-LIKE SERINE_THREONINE-PROTEIN KINASE"/>
    <property type="match status" value="1"/>
</dbReference>
<dbReference type="Proteomes" id="UP000631114">
    <property type="component" value="Unassembled WGS sequence"/>
</dbReference>
<feature type="chain" id="PRO_5033041354" description="Bulb-type lectin domain-containing protein" evidence="2">
    <location>
        <begin position="23"/>
        <end position="334"/>
    </location>
</feature>
<dbReference type="InterPro" id="IPR051343">
    <property type="entry name" value="G-type_lectin_kinases/EP1-like"/>
</dbReference>
<dbReference type="OrthoDB" id="1668230at2759"/>
<dbReference type="InterPro" id="IPR001480">
    <property type="entry name" value="Bulb-type_lectin_dom"/>
</dbReference>
<feature type="domain" description="Bulb-type lectin" evidence="3">
    <location>
        <begin position="151"/>
        <end position="288"/>
    </location>
</feature>
<feature type="signal peptide" evidence="2">
    <location>
        <begin position="1"/>
        <end position="22"/>
    </location>
</feature>
<proteinExistence type="predicted"/>
<evidence type="ECO:0000256" key="1">
    <source>
        <dbReference type="ARBA" id="ARBA00022729"/>
    </source>
</evidence>
<dbReference type="SMART" id="SM00108">
    <property type="entry name" value="B_lectin"/>
    <property type="match status" value="2"/>
</dbReference>
<gene>
    <name evidence="4" type="ORF">IFM89_001833</name>
</gene>
<keyword evidence="1 2" id="KW-0732">Signal</keyword>
<reference evidence="4 5" key="1">
    <citation type="submission" date="2020-10" db="EMBL/GenBank/DDBJ databases">
        <title>The Coptis chinensis genome and diversification of protoberbering-type alkaloids.</title>
        <authorList>
            <person name="Wang B."/>
            <person name="Shu S."/>
            <person name="Song C."/>
            <person name="Liu Y."/>
        </authorList>
    </citation>
    <scope>NUCLEOTIDE SEQUENCE [LARGE SCALE GENOMIC DNA]</scope>
    <source>
        <strain evidence="4">HL-2020</strain>
        <tissue evidence="4">Leaf</tissue>
    </source>
</reference>
<evidence type="ECO:0000313" key="4">
    <source>
        <dbReference type="EMBL" id="KAF9599887.1"/>
    </source>
</evidence>
<sequence>MGRHPVSQLIFSLAALALVAESSSPFNITLGSSISTEPNQTSYWLSPSTNFAFGFFPMSSEYIIGIWLARTKTRTLVWAANHDHSLFSDSYSSVVFNHDGFFMVHSVQGKKAKPLFNVNVSASYAMLHDNGNFVMYGLDSNVIWQSFDYPTDTILVGQALRPGHSLMSKCLKNSSNGYKLSMQQDGNAVIYDVNKGDQVWNSATSGRGSNISLNLDSNGHLNLRYSVIIKNFTNGEERFKSTNGSIMYRSTLESDGIFRLYKERIGNESESSLVIWNSSTNGVKSSEHLSDVKLVETGCFGGAIAAVAVFLYWIRRCCNAKSQEDNTECPIQEV</sequence>
<organism evidence="4 5">
    <name type="scientific">Coptis chinensis</name>
    <dbReference type="NCBI Taxonomy" id="261450"/>
    <lineage>
        <taxon>Eukaryota</taxon>
        <taxon>Viridiplantae</taxon>
        <taxon>Streptophyta</taxon>
        <taxon>Embryophyta</taxon>
        <taxon>Tracheophyta</taxon>
        <taxon>Spermatophyta</taxon>
        <taxon>Magnoliopsida</taxon>
        <taxon>Ranunculales</taxon>
        <taxon>Ranunculaceae</taxon>
        <taxon>Coptidoideae</taxon>
        <taxon>Coptis</taxon>
    </lineage>
</organism>
<keyword evidence="5" id="KW-1185">Reference proteome</keyword>
<dbReference type="Pfam" id="PF01453">
    <property type="entry name" value="B_lectin"/>
    <property type="match status" value="1"/>
</dbReference>
<accession>A0A835LPB8</accession>
<comment type="caution">
    <text evidence="4">The sequence shown here is derived from an EMBL/GenBank/DDBJ whole genome shotgun (WGS) entry which is preliminary data.</text>
</comment>
<evidence type="ECO:0000256" key="2">
    <source>
        <dbReference type="SAM" id="SignalP"/>
    </source>
</evidence>